<dbReference type="PANTHER" id="PTHR44324:SF4">
    <property type="entry name" value="WD40 REPEAT DOMAIN 95"/>
    <property type="match status" value="1"/>
</dbReference>
<keyword evidence="2" id="KW-0677">Repeat</keyword>
<dbReference type="InterPro" id="IPR019775">
    <property type="entry name" value="WD40_repeat_CS"/>
</dbReference>
<feature type="repeat" description="WD" evidence="3">
    <location>
        <begin position="360"/>
        <end position="401"/>
    </location>
</feature>
<dbReference type="PROSITE" id="PS00018">
    <property type="entry name" value="EF_HAND_1"/>
    <property type="match status" value="1"/>
</dbReference>
<evidence type="ECO:0000256" key="1">
    <source>
        <dbReference type="ARBA" id="ARBA00022574"/>
    </source>
</evidence>
<dbReference type="SUPFAM" id="SSF50978">
    <property type="entry name" value="WD40 repeat-like"/>
    <property type="match status" value="2"/>
</dbReference>
<dbReference type="Pfam" id="PF00400">
    <property type="entry name" value="WD40"/>
    <property type="match status" value="2"/>
</dbReference>
<evidence type="ECO:0000256" key="4">
    <source>
        <dbReference type="SAM" id="Coils"/>
    </source>
</evidence>
<dbReference type="PROSITE" id="PS00678">
    <property type="entry name" value="WD_REPEATS_1"/>
    <property type="match status" value="2"/>
</dbReference>
<name>G0R0R8_ICHMU</name>
<sequence length="1186" mass="140593">MMLLDNDKLAALEDEFNEHPNGIELANFVWLMKCAIMHSQEEKYELINGLIKLFEDIDINGDQHMEWSEFTQYIIDAVIGEKDAIFFDARFEREREMTEQEIFDRAYSKKSKRYFPCKYFDNMNHQGHIIKAIYSPHIDAVISLEQNSSKLKYYYTECKEIEIQQKKVIIQPPAEDKLQPFIIDFTIAEQLNTIAIVASNRQFYFWENNLSMRCIKIFKHDVLQTGIFYLPIHKMWITAGADYNIRTWKFNQFQDQEKIHHDKLMIAHLKTITKIEELMSPRLIASSSLDGKIKLWDLTDPSNPPILITELRDPNSSIRGVLGLTYSCHYGSNLLSYGFDYHINIWCPEVSITRPFIGKLEGHSSLVQICKFMDFSPNVISVDDKCNVRIWDIRGMNTIQVINSDGQFSIIYDACIIYSQKKDMFILTGKRLAFFENLQFSGKKLNINDDVYPLSIQFNYYYKQFCILTKNDMRMYDAMTGKLKKVFNDLQDEKYPVDLSTFCLGARQRKFFVADNVGLIRQYNMKNGSQLKLVNTTDETESQDFTKKQITIKKKENNQISQILYLTEEKLLIASYWDSTVRIYDEEDSEETVLLKIMTGGHKDSEITTLTYSEKFKLIASASSNGYIAIWEFETGKLESILVAREKGDITTMSFGEPYPILITGGTSGVLNIWGIKGAPTQYIYRSIGRFINSYSENDKIKENLLVFPTENVVFFNENDNFYSNSNQQSTAANSVNAGEKYFEKQIDYQYYYKQYETTREENKRRFYVVVGDQKGMVHVWNLTEYLQKRNIIPIKNDKKKKYQQLRRKDFINASKTVDFILSSPERRNEKLPFYTHAFNSILIKRWTAHQNLINFILRIPQPLCYATCSQDKCVKFFNLQGDCWANISLVKFGKNQWSFPFDWVEYKLQDMKQVFEQLENLENQQLNDEDQNKIKLKYLSNQYFQENTFEKVKEEKYNRIFPPKVISQEEQEIIEKKELYTYKYKPKPYIDPISQLKKQIKEEDELAKIRDKKKEPFKKIKVIEEYVQEDVNSIKQFYNAAPKTKNYLFQNTNLQYFNNNLELIQQGQKIDINQNRVSTSTSKKENKNDNQSKIRQQCEFIIYIFNLFYYFYLEKKNLVQLINYQKIYNKNIHKLQFNLIKTYQIKLIQVSKNKIMIFIKSIAFKNYNLQQKTNRIYIYKYLYFY</sequence>
<feature type="domain" description="EF-hand" evidence="5">
    <location>
        <begin position="45"/>
        <end position="80"/>
    </location>
</feature>
<organism evidence="6 7">
    <name type="scientific">Ichthyophthirius multifiliis</name>
    <name type="common">White spot disease agent</name>
    <name type="synonym">Ich</name>
    <dbReference type="NCBI Taxonomy" id="5932"/>
    <lineage>
        <taxon>Eukaryota</taxon>
        <taxon>Sar</taxon>
        <taxon>Alveolata</taxon>
        <taxon>Ciliophora</taxon>
        <taxon>Intramacronucleata</taxon>
        <taxon>Oligohymenophorea</taxon>
        <taxon>Hymenostomatida</taxon>
        <taxon>Ophryoglenina</taxon>
        <taxon>Ichthyophthirius</taxon>
    </lineage>
</organism>
<dbReference type="eggNOG" id="KOG4155">
    <property type="taxonomic scope" value="Eukaryota"/>
</dbReference>
<keyword evidence="1 3" id="KW-0853">WD repeat</keyword>
<dbReference type="EMBL" id="GL984202">
    <property type="protein sequence ID" value="EGR28930.1"/>
    <property type="molecule type" value="Genomic_DNA"/>
</dbReference>
<dbReference type="InterPro" id="IPR018247">
    <property type="entry name" value="EF_Hand_1_Ca_BS"/>
</dbReference>
<dbReference type="GeneID" id="14905033"/>
<dbReference type="InterPro" id="IPR002048">
    <property type="entry name" value="EF_hand_dom"/>
</dbReference>
<evidence type="ECO:0000256" key="3">
    <source>
        <dbReference type="PROSITE-ProRule" id="PRU00221"/>
    </source>
</evidence>
<feature type="repeat" description="WD" evidence="3">
    <location>
        <begin position="607"/>
        <end position="641"/>
    </location>
</feature>
<feature type="repeat" description="WD" evidence="3">
    <location>
        <begin position="265"/>
        <end position="298"/>
    </location>
</feature>
<dbReference type="RefSeq" id="XP_004030166.1">
    <property type="nucleotide sequence ID" value="XM_004030118.1"/>
</dbReference>
<gene>
    <name evidence="6" type="ORF">IMG5_166500</name>
</gene>
<dbReference type="PANTHER" id="PTHR44324">
    <property type="entry name" value="WD40 REPEAT DOMAIN 95"/>
    <property type="match status" value="1"/>
</dbReference>
<dbReference type="PROSITE" id="PS50294">
    <property type="entry name" value="WD_REPEATS_REGION"/>
    <property type="match status" value="1"/>
</dbReference>
<keyword evidence="4" id="KW-0175">Coiled coil</keyword>
<dbReference type="InterPro" id="IPR001680">
    <property type="entry name" value="WD40_rpt"/>
</dbReference>
<dbReference type="InParanoid" id="G0R0R8"/>
<evidence type="ECO:0000259" key="5">
    <source>
        <dbReference type="PROSITE" id="PS50222"/>
    </source>
</evidence>
<dbReference type="STRING" id="857967.G0R0R8"/>
<keyword evidence="7" id="KW-1185">Reference proteome</keyword>
<feature type="coiled-coil region" evidence="4">
    <location>
        <begin position="905"/>
        <end position="932"/>
    </location>
</feature>
<dbReference type="OrthoDB" id="273771at2759"/>
<evidence type="ECO:0000313" key="6">
    <source>
        <dbReference type="EMBL" id="EGR28930.1"/>
    </source>
</evidence>
<dbReference type="InterPro" id="IPR036322">
    <property type="entry name" value="WD40_repeat_dom_sf"/>
</dbReference>
<accession>G0R0R8</accession>
<protein>
    <recommendedName>
        <fullName evidence="5">EF-hand domain-containing protein</fullName>
    </recommendedName>
</protein>
<dbReference type="SMART" id="SM00320">
    <property type="entry name" value="WD40"/>
    <property type="match status" value="8"/>
</dbReference>
<reference evidence="6 7" key="1">
    <citation type="submission" date="2011-07" db="EMBL/GenBank/DDBJ databases">
        <authorList>
            <person name="Coyne R."/>
            <person name="Brami D."/>
            <person name="Johnson J."/>
            <person name="Hostetler J."/>
            <person name="Hannick L."/>
            <person name="Clark T."/>
            <person name="Cassidy-Hanley D."/>
            <person name="Inman J."/>
        </authorList>
    </citation>
    <scope>NUCLEOTIDE SEQUENCE [LARGE SCALE GENOMIC DNA]</scope>
    <source>
        <strain evidence="6 7">G5</strain>
    </source>
</reference>
<evidence type="ECO:0000256" key="2">
    <source>
        <dbReference type="ARBA" id="ARBA00022737"/>
    </source>
</evidence>
<dbReference type="GO" id="GO:0005509">
    <property type="term" value="F:calcium ion binding"/>
    <property type="evidence" value="ECO:0007669"/>
    <property type="project" value="InterPro"/>
</dbReference>
<dbReference type="InterPro" id="IPR051242">
    <property type="entry name" value="WD-EF-hand_domain"/>
</dbReference>
<dbReference type="Proteomes" id="UP000008983">
    <property type="component" value="Unassembled WGS sequence"/>
</dbReference>
<dbReference type="PROSITE" id="PS50222">
    <property type="entry name" value="EF_HAND_2"/>
    <property type="match status" value="1"/>
</dbReference>
<proteinExistence type="predicted"/>
<dbReference type="OMA" id="CYLWAFR"/>
<dbReference type="Gene3D" id="2.130.10.10">
    <property type="entry name" value="YVTN repeat-like/Quinoprotein amine dehydrogenase"/>
    <property type="match status" value="2"/>
</dbReference>
<dbReference type="InterPro" id="IPR015943">
    <property type="entry name" value="WD40/YVTN_repeat-like_dom_sf"/>
</dbReference>
<dbReference type="AlphaFoldDB" id="G0R0R8"/>
<evidence type="ECO:0000313" key="7">
    <source>
        <dbReference type="Proteomes" id="UP000008983"/>
    </source>
</evidence>
<dbReference type="PROSITE" id="PS50082">
    <property type="entry name" value="WD_REPEATS_2"/>
    <property type="match status" value="3"/>
</dbReference>